<accession>A0A8J3YKI5</accession>
<dbReference type="GO" id="GO:0005829">
    <property type="term" value="C:cytosol"/>
    <property type="evidence" value="ECO:0007669"/>
    <property type="project" value="TreeGrafter"/>
</dbReference>
<dbReference type="AlphaFoldDB" id="A0A8J3YKI5"/>
<evidence type="ECO:0000313" key="6">
    <source>
        <dbReference type="EMBL" id="GIJ45576.1"/>
    </source>
</evidence>
<dbReference type="SMART" id="SM00448">
    <property type="entry name" value="REC"/>
    <property type="match status" value="1"/>
</dbReference>
<dbReference type="GO" id="GO:0006355">
    <property type="term" value="P:regulation of DNA-templated transcription"/>
    <property type="evidence" value="ECO:0007669"/>
    <property type="project" value="InterPro"/>
</dbReference>
<dbReference type="InterPro" id="IPR001789">
    <property type="entry name" value="Sig_transdc_resp-reg_receiver"/>
</dbReference>
<evidence type="ECO:0000256" key="1">
    <source>
        <dbReference type="ARBA" id="ARBA00023125"/>
    </source>
</evidence>
<dbReference type="SMART" id="SM00862">
    <property type="entry name" value="Trans_reg_C"/>
    <property type="match status" value="1"/>
</dbReference>
<keyword evidence="1 3" id="KW-0238">DNA-binding</keyword>
<proteinExistence type="predicted"/>
<reference evidence="6" key="1">
    <citation type="submission" date="2021-01" db="EMBL/GenBank/DDBJ databases">
        <title>Whole genome shotgun sequence of Virgisporangium aliadipatigenens NBRC 105644.</title>
        <authorList>
            <person name="Komaki H."/>
            <person name="Tamura T."/>
        </authorList>
    </citation>
    <scope>NUCLEOTIDE SEQUENCE</scope>
    <source>
        <strain evidence="6">NBRC 105644</strain>
    </source>
</reference>
<dbReference type="Pfam" id="PF00072">
    <property type="entry name" value="Response_reg"/>
    <property type="match status" value="1"/>
</dbReference>
<evidence type="ECO:0000259" key="4">
    <source>
        <dbReference type="PROSITE" id="PS50110"/>
    </source>
</evidence>
<dbReference type="GO" id="GO:0032993">
    <property type="term" value="C:protein-DNA complex"/>
    <property type="evidence" value="ECO:0007669"/>
    <property type="project" value="TreeGrafter"/>
</dbReference>
<evidence type="ECO:0000256" key="3">
    <source>
        <dbReference type="PROSITE-ProRule" id="PRU01091"/>
    </source>
</evidence>
<dbReference type="PROSITE" id="PS51755">
    <property type="entry name" value="OMPR_PHOB"/>
    <property type="match status" value="1"/>
</dbReference>
<gene>
    <name evidence="6" type="primary">cutR_2</name>
    <name evidence="6" type="ORF">Val02_24620</name>
</gene>
<name>A0A8J3YKI5_9ACTN</name>
<dbReference type="PANTHER" id="PTHR48111">
    <property type="entry name" value="REGULATOR OF RPOS"/>
    <property type="match status" value="1"/>
</dbReference>
<dbReference type="Gene3D" id="1.10.10.10">
    <property type="entry name" value="Winged helix-like DNA-binding domain superfamily/Winged helix DNA-binding domain"/>
    <property type="match status" value="1"/>
</dbReference>
<evidence type="ECO:0000313" key="7">
    <source>
        <dbReference type="Proteomes" id="UP000619260"/>
    </source>
</evidence>
<keyword evidence="2" id="KW-0597">Phosphoprotein</keyword>
<feature type="domain" description="Response regulatory" evidence="4">
    <location>
        <begin position="2"/>
        <end position="116"/>
    </location>
</feature>
<dbReference type="Proteomes" id="UP000619260">
    <property type="component" value="Unassembled WGS sequence"/>
</dbReference>
<dbReference type="Gene3D" id="6.10.250.690">
    <property type="match status" value="1"/>
</dbReference>
<feature type="modified residue" description="4-aspartylphosphate" evidence="2">
    <location>
        <position position="51"/>
    </location>
</feature>
<dbReference type="EMBL" id="BOPF01000007">
    <property type="protein sequence ID" value="GIJ45576.1"/>
    <property type="molecule type" value="Genomic_DNA"/>
</dbReference>
<feature type="domain" description="OmpR/PhoB-type" evidence="5">
    <location>
        <begin position="124"/>
        <end position="218"/>
    </location>
</feature>
<dbReference type="Pfam" id="PF00486">
    <property type="entry name" value="Trans_reg_C"/>
    <property type="match status" value="1"/>
</dbReference>
<protein>
    <submittedName>
        <fullName evidence="6">Transcriptional regulatory protein CutR</fullName>
    </submittedName>
</protein>
<dbReference type="InterPro" id="IPR036388">
    <property type="entry name" value="WH-like_DNA-bd_sf"/>
</dbReference>
<keyword evidence="7" id="KW-1185">Reference proteome</keyword>
<feature type="DNA-binding region" description="OmpR/PhoB-type" evidence="3">
    <location>
        <begin position="124"/>
        <end position="218"/>
    </location>
</feature>
<dbReference type="SUPFAM" id="SSF52172">
    <property type="entry name" value="CheY-like"/>
    <property type="match status" value="1"/>
</dbReference>
<comment type="caution">
    <text evidence="6">The sequence shown here is derived from an EMBL/GenBank/DDBJ whole genome shotgun (WGS) entry which is preliminary data.</text>
</comment>
<dbReference type="PANTHER" id="PTHR48111:SF36">
    <property type="entry name" value="TRANSCRIPTIONAL REGULATORY PROTEIN CUTR"/>
    <property type="match status" value="1"/>
</dbReference>
<sequence length="218" mass="24047">MRVLVVEDDETLAELLADGLREQGLVVDVTHDGATALERAAQIRPDVVVLDRDLPVVHGDDVCTALVGSGSPARVLMLTAAASVDERVEGLMLGADDYLPKPFAFTELLARVAALGRRAPTRLPNILRRGDLSMDVGRHRVRRGDRHVQLARKEFGLLEELLRADGELVSAERLLDRVWDEHADPFTTAVRTTVKTLRQKLGPPDPIETVIGRGYRLR</sequence>
<dbReference type="GO" id="GO:0000156">
    <property type="term" value="F:phosphorelay response regulator activity"/>
    <property type="evidence" value="ECO:0007669"/>
    <property type="project" value="TreeGrafter"/>
</dbReference>
<evidence type="ECO:0000256" key="2">
    <source>
        <dbReference type="PROSITE-ProRule" id="PRU00169"/>
    </source>
</evidence>
<evidence type="ECO:0000259" key="5">
    <source>
        <dbReference type="PROSITE" id="PS51755"/>
    </source>
</evidence>
<dbReference type="PROSITE" id="PS50110">
    <property type="entry name" value="RESPONSE_REGULATORY"/>
    <property type="match status" value="1"/>
</dbReference>
<dbReference type="InterPro" id="IPR039420">
    <property type="entry name" value="WalR-like"/>
</dbReference>
<organism evidence="6 7">
    <name type="scientific">Virgisporangium aliadipatigenens</name>
    <dbReference type="NCBI Taxonomy" id="741659"/>
    <lineage>
        <taxon>Bacteria</taxon>
        <taxon>Bacillati</taxon>
        <taxon>Actinomycetota</taxon>
        <taxon>Actinomycetes</taxon>
        <taxon>Micromonosporales</taxon>
        <taxon>Micromonosporaceae</taxon>
        <taxon>Virgisporangium</taxon>
    </lineage>
</organism>
<dbReference type="GO" id="GO:0000976">
    <property type="term" value="F:transcription cis-regulatory region binding"/>
    <property type="evidence" value="ECO:0007669"/>
    <property type="project" value="TreeGrafter"/>
</dbReference>
<dbReference type="Gene3D" id="3.40.50.2300">
    <property type="match status" value="1"/>
</dbReference>
<dbReference type="InterPro" id="IPR011006">
    <property type="entry name" value="CheY-like_superfamily"/>
</dbReference>
<dbReference type="CDD" id="cd00383">
    <property type="entry name" value="trans_reg_C"/>
    <property type="match status" value="1"/>
</dbReference>
<dbReference type="InterPro" id="IPR001867">
    <property type="entry name" value="OmpR/PhoB-type_DNA-bd"/>
</dbReference>
<dbReference type="RefSeq" id="WP_203899097.1">
    <property type="nucleotide sequence ID" value="NZ_BOPF01000007.1"/>
</dbReference>